<accession>A0A4S1DYT5</accession>
<protein>
    <recommendedName>
        <fullName evidence="1">Phytase-like domain-containing protein</fullName>
    </recommendedName>
</protein>
<evidence type="ECO:0000313" key="2">
    <source>
        <dbReference type="EMBL" id="TGV03387.1"/>
    </source>
</evidence>
<proteinExistence type="predicted"/>
<organism evidence="2 3">
    <name type="scientific">Flavivirga rizhaonensis</name>
    <dbReference type="NCBI Taxonomy" id="2559571"/>
    <lineage>
        <taxon>Bacteria</taxon>
        <taxon>Pseudomonadati</taxon>
        <taxon>Bacteroidota</taxon>
        <taxon>Flavobacteriia</taxon>
        <taxon>Flavobacteriales</taxon>
        <taxon>Flavobacteriaceae</taxon>
        <taxon>Flavivirga</taxon>
    </lineage>
</organism>
<keyword evidence="3" id="KW-1185">Reference proteome</keyword>
<dbReference type="InterPro" id="IPR027372">
    <property type="entry name" value="Phytase-like_dom"/>
</dbReference>
<comment type="caution">
    <text evidence="2">The sequence shown here is derived from an EMBL/GenBank/DDBJ whole genome shotgun (WGS) entry which is preliminary data.</text>
</comment>
<feature type="domain" description="Phytase-like" evidence="1">
    <location>
        <begin position="109"/>
        <end position="306"/>
    </location>
</feature>
<dbReference type="Pfam" id="PF13449">
    <property type="entry name" value="Phytase-like"/>
    <property type="match status" value="1"/>
</dbReference>
<gene>
    <name evidence="2" type="ORF">EM932_06860</name>
</gene>
<reference evidence="2 3" key="1">
    <citation type="submission" date="2019-04" db="EMBL/GenBank/DDBJ databases">
        <authorList>
            <person name="Liu A."/>
        </authorList>
    </citation>
    <scope>NUCLEOTIDE SEQUENCE [LARGE SCALE GENOMIC DNA]</scope>
    <source>
        <strain evidence="2 3">RZ03</strain>
    </source>
</reference>
<dbReference type="Proteomes" id="UP000307602">
    <property type="component" value="Unassembled WGS sequence"/>
</dbReference>
<evidence type="ECO:0000313" key="3">
    <source>
        <dbReference type="Proteomes" id="UP000307602"/>
    </source>
</evidence>
<dbReference type="InterPro" id="IPR011044">
    <property type="entry name" value="Quino_amine_DH_bsu"/>
</dbReference>
<sequence>MQKTHLRECITTDLQRRNNKKMNMNRTILVATIFLSLVAHAQKKVPSKTYNLHSEFKYQVEISSMDIIGNTMFVLSESCEYLYQFNIDSLNDSRENIPSMKVHLPFLGGSDVEGLALFDHYVFYINEDGNSIKSFDLETLKPVAIKPNKIKLPKNNSSYRLYTGLEGIDINSELSILYVIQERDKKQETSISRLLAYRIGRKNNEFVLTYLDELEISLEHDFRYSSIALSEDYNSIFLIRSKFIKRSNKGEYFIDKIDFESTSMFSNSKIDMSKIKHFQIDNNKINNANIEGMAHFNNTLYIINDNLESASKNCYKSINKPTYIFTFKDK</sequence>
<dbReference type="SUPFAM" id="SSF50969">
    <property type="entry name" value="YVTN repeat-like/Quinoprotein amine dehydrogenase"/>
    <property type="match status" value="1"/>
</dbReference>
<name>A0A4S1DYT5_9FLAO</name>
<dbReference type="AlphaFoldDB" id="A0A4S1DYT5"/>
<dbReference type="EMBL" id="SRSO01000007">
    <property type="protein sequence ID" value="TGV03387.1"/>
    <property type="molecule type" value="Genomic_DNA"/>
</dbReference>
<evidence type="ECO:0000259" key="1">
    <source>
        <dbReference type="Pfam" id="PF13449"/>
    </source>
</evidence>